<sequence length="217" mass="23575">MPSVALASNKSDCWYCAHAPQLASAGIPWAALQWNESWALNDTTFLTKYNETPPYWHQGTPVVILGDVYWCVERPSAMDAAHPIGKLPRSSCAVIAEYLPDTGQFNVTAGPPEMHRAWAPETETISVRGQKKHPETAETLARGNTEEDFVDEEEEEEVEEENVQQASGESILHSSQDHFITLEPIPSQGGIPGPEGGEGTSGANAPPIISIPEVITD</sequence>
<proteinExistence type="predicted"/>
<feature type="region of interest" description="Disordered" evidence="1">
    <location>
        <begin position="182"/>
        <end position="217"/>
    </location>
</feature>
<feature type="region of interest" description="Disordered" evidence="1">
    <location>
        <begin position="125"/>
        <end position="167"/>
    </location>
</feature>
<feature type="compositionally biased region" description="Acidic residues" evidence="1">
    <location>
        <begin position="146"/>
        <end position="162"/>
    </location>
</feature>
<dbReference type="Proteomes" id="UP000031443">
    <property type="component" value="Unassembled WGS sequence"/>
</dbReference>
<protein>
    <submittedName>
        <fullName evidence="2">Uncharacterized protein</fullName>
    </submittedName>
</protein>
<dbReference type="AlphaFoldDB" id="M7C963"/>
<evidence type="ECO:0000256" key="1">
    <source>
        <dbReference type="SAM" id="MobiDB-lite"/>
    </source>
</evidence>
<reference evidence="3" key="1">
    <citation type="journal article" date="2013" name="Nat. Genet.">
        <title>The draft genomes of soft-shell turtle and green sea turtle yield insights into the development and evolution of the turtle-specific body plan.</title>
        <authorList>
            <person name="Wang Z."/>
            <person name="Pascual-Anaya J."/>
            <person name="Zadissa A."/>
            <person name="Li W."/>
            <person name="Niimura Y."/>
            <person name="Huang Z."/>
            <person name="Li C."/>
            <person name="White S."/>
            <person name="Xiong Z."/>
            <person name="Fang D."/>
            <person name="Wang B."/>
            <person name="Ming Y."/>
            <person name="Chen Y."/>
            <person name="Zheng Y."/>
            <person name="Kuraku S."/>
            <person name="Pignatelli M."/>
            <person name="Herrero J."/>
            <person name="Beal K."/>
            <person name="Nozawa M."/>
            <person name="Li Q."/>
            <person name="Wang J."/>
            <person name="Zhang H."/>
            <person name="Yu L."/>
            <person name="Shigenobu S."/>
            <person name="Wang J."/>
            <person name="Liu J."/>
            <person name="Flicek P."/>
            <person name="Searle S."/>
            <person name="Wang J."/>
            <person name="Kuratani S."/>
            <person name="Yin Y."/>
            <person name="Aken B."/>
            <person name="Zhang G."/>
            <person name="Irie N."/>
        </authorList>
    </citation>
    <scope>NUCLEOTIDE SEQUENCE [LARGE SCALE GENOMIC DNA]</scope>
</reference>
<evidence type="ECO:0000313" key="2">
    <source>
        <dbReference type="EMBL" id="EMP41163.1"/>
    </source>
</evidence>
<accession>M7C963</accession>
<feature type="compositionally biased region" description="Gly residues" evidence="1">
    <location>
        <begin position="190"/>
        <end position="200"/>
    </location>
</feature>
<gene>
    <name evidence="2" type="ORF">UY3_01582</name>
</gene>
<name>M7C963_CHEMY</name>
<keyword evidence="3" id="KW-1185">Reference proteome</keyword>
<organism evidence="2 3">
    <name type="scientific">Chelonia mydas</name>
    <name type="common">Green sea-turtle</name>
    <name type="synonym">Chelonia agassizi</name>
    <dbReference type="NCBI Taxonomy" id="8469"/>
    <lineage>
        <taxon>Eukaryota</taxon>
        <taxon>Metazoa</taxon>
        <taxon>Chordata</taxon>
        <taxon>Craniata</taxon>
        <taxon>Vertebrata</taxon>
        <taxon>Euteleostomi</taxon>
        <taxon>Archelosauria</taxon>
        <taxon>Testudinata</taxon>
        <taxon>Testudines</taxon>
        <taxon>Cryptodira</taxon>
        <taxon>Durocryptodira</taxon>
        <taxon>Americhelydia</taxon>
        <taxon>Chelonioidea</taxon>
        <taxon>Cheloniidae</taxon>
        <taxon>Chelonia</taxon>
    </lineage>
</organism>
<evidence type="ECO:0000313" key="3">
    <source>
        <dbReference type="Proteomes" id="UP000031443"/>
    </source>
</evidence>
<dbReference type="STRING" id="8469.M7C963"/>
<dbReference type="EMBL" id="KB497515">
    <property type="protein sequence ID" value="EMP41163.1"/>
    <property type="molecule type" value="Genomic_DNA"/>
</dbReference>